<evidence type="ECO:0000313" key="2">
    <source>
        <dbReference type="Proteomes" id="UP001555826"/>
    </source>
</evidence>
<dbReference type="Proteomes" id="UP001555826">
    <property type="component" value="Unassembled WGS sequence"/>
</dbReference>
<dbReference type="RefSeq" id="WP_367637899.1">
    <property type="nucleotide sequence ID" value="NZ_JBFNQN010000006.1"/>
</dbReference>
<dbReference type="EMBL" id="JBFNQN010000006">
    <property type="protein sequence ID" value="MEW9265005.1"/>
    <property type="molecule type" value="Genomic_DNA"/>
</dbReference>
<reference evidence="1 2" key="1">
    <citation type="submission" date="2024-07" db="EMBL/GenBank/DDBJ databases">
        <authorList>
            <person name="Thanompreechachai J."/>
            <person name="Duangmal K."/>
        </authorList>
    </citation>
    <scope>NUCLEOTIDE SEQUENCE [LARGE SCALE GENOMIC DNA]</scope>
    <source>
        <strain evidence="1 2">KCTC 19886</strain>
    </source>
</reference>
<sequence length="292" mass="32570">MIGSLVPLAYADLDWGLCPRERLEHLLASNGVDFARERDVWAEFLSRARAGDVEWEIAESSGVHSVLPPEGVSWARWAEWLDSRLSEVADDPSSTVDLPNYLPGWRSYASELAPGAQDLVQRALARVALPETSTMRDFVVVDAGAPVGAVLRGAEDSAEEEPLVSHALGVVLERTDRLRVVRVNAVDPRVDERFPRWSSSWPLLTAVLGGWFSDAALGQGDPWFQQAAMLASESDEVLTGLVREGRELLLLDDADLRAFVASTGSCIQPDHLRWWFEWMFWRIETFDWKSPA</sequence>
<name>A0ABV3P5W0_9ACTN</name>
<comment type="caution">
    <text evidence="1">The sequence shown here is derived from an EMBL/GenBank/DDBJ whole genome shotgun (WGS) entry which is preliminary data.</text>
</comment>
<gene>
    <name evidence="1" type="ORF">AB1207_09620</name>
</gene>
<organism evidence="1 2">
    <name type="scientific">Kineococcus endophyticus</name>
    <dbReference type="NCBI Taxonomy" id="1181883"/>
    <lineage>
        <taxon>Bacteria</taxon>
        <taxon>Bacillati</taxon>
        <taxon>Actinomycetota</taxon>
        <taxon>Actinomycetes</taxon>
        <taxon>Kineosporiales</taxon>
        <taxon>Kineosporiaceae</taxon>
        <taxon>Kineococcus</taxon>
    </lineage>
</organism>
<proteinExistence type="predicted"/>
<keyword evidence="2" id="KW-1185">Reference proteome</keyword>
<protein>
    <submittedName>
        <fullName evidence="1">Uncharacterized protein</fullName>
    </submittedName>
</protein>
<accession>A0ABV3P5W0</accession>
<evidence type="ECO:0000313" key="1">
    <source>
        <dbReference type="EMBL" id="MEW9265005.1"/>
    </source>
</evidence>